<dbReference type="InterPro" id="IPR013321">
    <property type="entry name" value="Arc_rbn_hlx_hlx"/>
</dbReference>
<name>A0A367R4T2_NOSPU</name>
<reference evidence="2 3" key="1">
    <citation type="submission" date="2016-04" db="EMBL/GenBank/DDBJ databases">
        <authorList>
            <person name="Evans L.H."/>
            <person name="Alamgir A."/>
            <person name="Owens N."/>
            <person name="Weber N.D."/>
            <person name="Virtaneva K."/>
            <person name="Barbian K."/>
            <person name="Babar A."/>
            <person name="Rosenke K."/>
        </authorList>
    </citation>
    <scope>NUCLEOTIDE SEQUENCE [LARGE SCALE GENOMIC DNA]</scope>
    <source>
        <strain evidence="2">NIES-2108</strain>
    </source>
</reference>
<dbReference type="InterPro" id="IPR015354">
    <property type="entry name" value="DNA_partition_ParG"/>
</dbReference>
<feature type="compositionally biased region" description="Basic and acidic residues" evidence="1">
    <location>
        <begin position="1"/>
        <end position="10"/>
    </location>
</feature>
<accession>A0A367R4T2</accession>
<dbReference type="AlphaFoldDB" id="A0A367R4T2"/>
<dbReference type="Gene3D" id="1.10.1220.10">
    <property type="entry name" value="Met repressor-like"/>
    <property type="match status" value="1"/>
</dbReference>
<dbReference type="Pfam" id="PF09274">
    <property type="entry name" value="ParG"/>
    <property type="match status" value="1"/>
</dbReference>
<dbReference type="GO" id="GO:0006355">
    <property type="term" value="P:regulation of DNA-templated transcription"/>
    <property type="evidence" value="ECO:0007669"/>
    <property type="project" value="InterPro"/>
</dbReference>
<comment type="caution">
    <text evidence="2">The sequence shown here is derived from an EMBL/GenBank/DDBJ whole genome shotgun (WGS) entry which is preliminary data.</text>
</comment>
<dbReference type="EMBL" id="LXQE01000185">
    <property type="protein sequence ID" value="RCJ30623.1"/>
    <property type="molecule type" value="Genomic_DNA"/>
</dbReference>
<gene>
    <name evidence="2" type="ORF">A6769_33045</name>
</gene>
<dbReference type="Proteomes" id="UP000252085">
    <property type="component" value="Unassembled WGS sequence"/>
</dbReference>
<feature type="region of interest" description="Disordered" evidence="1">
    <location>
        <begin position="1"/>
        <end position="24"/>
    </location>
</feature>
<dbReference type="InterPro" id="IPR010985">
    <property type="entry name" value="Ribbon_hlx_hlx"/>
</dbReference>
<evidence type="ECO:0000256" key="1">
    <source>
        <dbReference type="SAM" id="MobiDB-lite"/>
    </source>
</evidence>
<organism evidence="2 3">
    <name type="scientific">Nostoc punctiforme NIES-2108</name>
    <dbReference type="NCBI Taxonomy" id="1356359"/>
    <lineage>
        <taxon>Bacteria</taxon>
        <taxon>Bacillati</taxon>
        <taxon>Cyanobacteriota</taxon>
        <taxon>Cyanophyceae</taxon>
        <taxon>Nostocales</taxon>
        <taxon>Nostocaceae</taxon>
        <taxon>Nostoc</taxon>
    </lineage>
</organism>
<proteinExistence type="predicted"/>
<sequence length="69" mass="8010">MSIRAMEEKKKPGRPSTNKDDPVYVRARVPRELHKSFKLACTEDDLVMEDVVKDLIKDWLTKRGKKNPA</sequence>
<evidence type="ECO:0000313" key="2">
    <source>
        <dbReference type="EMBL" id="RCJ30623.1"/>
    </source>
</evidence>
<evidence type="ECO:0000313" key="3">
    <source>
        <dbReference type="Proteomes" id="UP000252085"/>
    </source>
</evidence>
<evidence type="ECO:0008006" key="4">
    <source>
        <dbReference type="Google" id="ProtNLM"/>
    </source>
</evidence>
<protein>
    <recommendedName>
        <fullName evidence="4">ParG</fullName>
    </recommendedName>
</protein>
<dbReference type="SUPFAM" id="SSF47598">
    <property type="entry name" value="Ribbon-helix-helix"/>
    <property type="match status" value="1"/>
</dbReference>